<proteinExistence type="inferred from homology"/>
<dbReference type="STRING" id="336988.NT96_01630"/>
<comment type="cofactor">
    <cofactor evidence="3">
        <name>Mg(2+)</name>
        <dbReference type="ChEBI" id="CHEBI:18420"/>
    </cofactor>
</comment>
<dbReference type="PANTHER" id="PTHR14359:SF6">
    <property type="entry name" value="PHOSPHOPANTOTHENOYLCYSTEINE DECARBOXYLASE"/>
    <property type="match status" value="1"/>
</dbReference>
<dbReference type="EC" id="4.1.1.36" evidence="3"/>
<evidence type="ECO:0000259" key="6">
    <source>
        <dbReference type="Pfam" id="PF04127"/>
    </source>
</evidence>
<gene>
    <name evidence="3" type="primary">coaBC</name>
    <name evidence="7" type="ORF">OKIT_1596</name>
</gene>
<comment type="caution">
    <text evidence="7">The sequence shown here is derived from an EMBL/GenBank/DDBJ whole genome shotgun (WGS) entry which is preliminary data.</text>
</comment>
<accession>G9WG65</accession>
<dbReference type="EC" id="6.3.2.5" evidence="3"/>
<feature type="domain" description="DNA/pantothenate metabolism flavoprotein C-terminal" evidence="6">
    <location>
        <begin position="185"/>
        <end position="395"/>
    </location>
</feature>
<comment type="catalytic activity">
    <reaction evidence="3 4">
        <text>N-[(R)-4-phosphopantothenoyl]-L-cysteine + H(+) = (R)-4'-phosphopantetheine + CO2</text>
        <dbReference type="Rhea" id="RHEA:16793"/>
        <dbReference type="ChEBI" id="CHEBI:15378"/>
        <dbReference type="ChEBI" id="CHEBI:16526"/>
        <dbReference type="ChEBI" id="CHEBI:59458"/>
        <dbReference type="ChEBI" id="CHEBI:61723"/>
        <dbReference type="EC" id="4.1.1.36"/>
    </reaction>
</comment>
<comment type="similarity">
    <text evidence="3 4">In the C-terminal section; belongs to the PPC synthetase family.</text>
</comment>
<dbReference type="HOGENOM" id="CLU_033319_0_1_9"/>
<comment type="pathway">
    <text evidence="3 4">Cofactor biosynthesis; coenzyme A biosynthesis; CoA from (R)-pantothenate: step 3/5.</text>
</comment>
<comment type="pathway">
    <text evidence="3 4">Cofactor biosynthesis; coenzyme A biosynthesis; CoA from (R)-pantothenate: step 2/5.</text>
</comment>
<dbReference type="Pfam" id="PF04127">
    <property type="entry name" value="DFP"/>
    <property type="match status" value="1"/>
</dbReference>
<evidence type="ECO:0000256" key="3">
    <source>
        <dbReference type="HAMAP-Rule" id="MF_02225"/>
    </source>
</evidence>
<dbReference type="GO" id="GO:0046872">
    <property type="term" value="F:metal ion binding"/>
    <property type="evidence" value="ECO:0007669"/>
    <property type="project" value="UniProtKB-KW"/>
</dbReference>
<feature type="binding site" evidence="3">
    <location>
        <begin position="304"/>
        <end position="307"/>
    </location>
    <ligand>
        <name>CTP</name>
        <dbReference type="ChEBI" id="CHEBI:37563"/>
    </ligand>
</feature>
<comment type="similarity">
    <text evidence="3 4">In the N-terminal section; belongs to the HFCD (homo-oligomeric flavin containing Cys decarboxylase) superfamily.</text>
</comment>
<organism evidence="7 8">
    <name type="scientific">Oenococcus kitaharae DSM 17330</name>
    <dbReference type="NCBI Taxonomy" id="1045004"/>
    <lineage>
        <taxon>Bacteria</taxon>
        <taxon>Bacillati</taxon>
        <taxon>Bacillota</taxon>
        <taxon>Bacilli</taxon>
        <taxon>Lactobacillales</taxon>
        <taxon>Lactobacillaceae</taxon>
        <taxon>Oenococcus</taxon>
    </lineage>
</organism>
<dbReference type="HAMAP" id="MF_02225">
    <property type="entry name" value="CoaBC"/>
    <property type="match status" value="1"/>
</dbReference>
<keyword evidence="3 4" id="KW-0285">Flavoprotein</keyword>
<keyword evidence="3" id="KW-0479">Metal-binding</keyword>
<comment type="cofactor">
    <cofactor evidence="3">
        <name>FMN</name>
        <dbReference type="ChEBI" id="CHEBI:58210"/>
    </cofactor>
    <text evidence="3">Binds 1 FMN per subunit.</text>
</comment>
<name>G9WG65_9LACO</name>
<evidence type="ECO:0000313" key="8">
    <source>
        <dbReference type="Proteomes" id="UP000004959"/>
    </source>
</evidence>
<dbReference type="InterPro" id="IPR007085">
    <property type="entry name" value="DNA/pantothenate-metab_flavo_C"/>
</dbReference>
<dbReference type="GO" id="GO:0015941">
    <property type="term" value="P:pantothenate catabolic process"/>
    <property type="evidence" value="ECO:0007669"/>
    <property type="project" value="InterPro"/>
</dbReference>
<dbReference type="GO" id="GO:0010181">
    <property type="term" value="F:FMN binding"/>
    <property type="evidence" value="ECO:0007669"/>
    <property type="project" value="UniProtKB-UniRule"/>
</dbReference>
<reference evidence="7 8" key="1">
    <citation type="journal article" date="2012" name="PLoS ONE">
        <title>Functional divergence in the genus oenococcus as predicted by genome sequencing of the newly-described species, Oenococcus kitaharae.</title>
        <authorList>
            <person name="Borneman A.R."/>
            <person name="McCarthy J.M."/>
            <person name="Chambers P.J."/>
            <person name="Bartowsky E.J."/>
        </authorList>
    </citation>
    <scope>NUCLEOTIDE SEQUENCE [LARGE SCALE GENOMIC DNA]</scope>
    <source>
        <strain evidence="8">DSM17330</strain>
    </source>
</reference>
<comment type="catalytic activity">
    <reaction evidence="3 4">
        <text>(R)-4'-phosphopantothenate + L-cysteine + CTP = N-[(R)-4-phosphopantothenoyl]-L-cysteine + CMP + diphosphate + H(+)</text>
        <dbReference type="Rhea" id="RHEA:19397"/>
        <dbReference type="ChEBI" id="CHEBI:10986"/>
        <dbReference type="ChEBI" id="CHEBI:15378"/>
        <dbReference type="ChEBI" id="CHEBI:33019"/>
        <dbReference type="ChEBI" id="CHEBI:35235"/>
        <dbReference type="ChEBI" id="CHEBI:37563"/>
        <dbReference type="ChEBI" id="CHEBI:59458"/>
        <dbReference type="ChEBI" id="CHEBI:60377"/>
        <dbReference type="EC" id="6.3.2.5"/>
    </reaction>
</comment>
<feature type="binding site" evidence="3">
    <location>
        <position position="277"/>
    </location>
    <ligand>
        <name>CTP</name>
        <dbReference type="ChEBI" id="CHEBI:37563"/>
    </ligand>
</feature>
<comment type="function">
    <text evidence="3">Catalyzes two sequential steps in the biosynthesis of coenzyme A. In the first step cysteine is conjugated to 4'-phosphopantothenate to form 4-phosphopantothenoylcysteine. In the second step the latter compound is decarboxylated to form 4'-phosphopantotheine.</text>
</comment>
<evidence type="ECO:0000259" key="5">
    <source>
        <dbReference type="Pfam" id="PF02441"/>
    </source>
</evidence>
<dbReference type="Proteomes" id="UP000004959">
    <property type="component" value="Chromosome"/>
</dbReference>
<feature type="domain" description="Flavoprotein" evidence="5">
    <location>
        <begin position="5"/>
        <end position="174"/>
    </location>
</feature>
<dbReference type="InterPro" id="IPR003382">
    <property type="entry name" value="Flavoprotein"/>
</dbReference>
<dbReference type="GO" id="GO:0015937">
    <property type="term" value="P:coenzyme A biosynthetic process"/>
    <property type="evidence" value="ECO:0007669"/>
    <property type="project" value="UniProtKB-UniRule"/>
</dbReference>
<feature type="binding site" evidence="3">
    <location>
        <position position="341"/>
    </location>
    <ligand>
        <name>CTP</name>
        <dbReference type="ChEBI" id="CHEBI:37563"/>
    </ligand>
</feature>
<dbReference type="InterPro" id="IPR036551">
    <property type="entry name" value="Flavin_trans-like"/>
</dbReference>
<dbReference type="SUPFAM" id="SSF52507">
    <property type="entry name" value="Homo-oligomeric flavin-containing Cys decarboxylases, HFCD"/>
    <property type="match status" value="1"/>
</dbReference>
<keyword evidence="3 4" id="KW-0288">FMN</keyword>
<feature type="region of interest" description="Phosphopantothenoylcysteine decarboxylase" evidence="3">
    <location>
        <begin position="1"/>
        <end position="189"/>
    </location>
</feature>
<dbReference type="Gene3D" id="3.40.50.10300">
    <property type="entry name" value="CoaB-like"/>
    <property type="match status" value="1"/>
</dbReference>
<keyword evidence="1 3" id="KW-0210">Decarboxylase</keyword>
<dbReference type="OrthoDB" id="9802554at2"/>
<feature type="binding site" evidence="3">
    <location>
        <position position="323"/>
    </location>
    <ligand>
        <name>CTP</name>
        <dbReference type="ChEBI" id="CHEBI:37563"/>
    </ligand>
</feature>
<dbReference type="RefSeq" id="WP_007746717.1">
    <property type="nucleotide sequence ID" value="NZ_CM001398.1"/>
</dbReference>
<dbReference type="GO" id="GO:0004632">
    <property type="term" value="F:phosphopantothenate--cysteine ligase activity"/>
    <property type="evidence" value="ECO:0007669"/>
    <property type="project" value="UniProtKB-UniRule"/>
</dbReference>
<comment type="function">
    <text evidence="4">Catalyzes two steps in the biosynthesis of coenzyme A. In the first step cysteine is conjugated to 4'-phosphopantothenate to form 4-phosphopantothenoylcysteine, in the latter compound is decarboxylated to form 4'-phosphopantotheine.</text>
</comment>
<keyword evidence="3 4" id="KW-0436">Ligase</keyword>
<dbReference type="AlphaFoldDB" id="G9WG65"/>
<sequence length="398" mass="43342">MFQNKHILLIVSGSVAAYKSAYFLRLLIKQGAQVHVSMTAAAEKFVSPLTFATLSRFPVLTDIFQAEDGSVPHIEWAQWADYIFVLPASADIIAKIANGIADDTASTIILASQAKKIVAPAMNDQMWDNPATVRNIQQLKRDGILIIDPADGFLAEGYEAKGRLPEPEDILEQAQMRLLAEHGSLHGKNILITAGGTREAIDPVRYISNRSSGKMGYALAQAAAEAGAKVTLIATQIRHLPYSVSLIKVESAQEMLQAVQDQFPQQDIFISAAAVSDYRIVHPAKEKIKKTGKNDLTLVLQQNPDILADAGSHKTGHQFVVGFAAETQNLAVYAQEKLVKKHADMIIANDVSSTASGFNSDQNQVTIFQNKKTAITLPLQDKQKLARGIMTEISNSIQ</sequence>
<evidence type="ECO:0000256" key="1">
    <source>
        <dbReference type="ARBA" id="ARBA00022793"/>
    </source>
</evidence>
<dbReference type="InterPro" id="IPR005252">
    <property type="entry name" value="CoaBC"/>
</dbReference>
<dbReference type="GO" id="GO:0004633">
    <property type="term" value="F:phosphopantothenoylcysteine decarboxylase activity"/>
    <property type="evidence" value="ECO:0007669"/>
    <property type="project" value="UniProtKB-UniRule"/>
</dbReference>
<dbReference type="EMBL" id="AFVZ01000001">
    <property type="protein sequence ID" value="EHN59673.1"/>
    <property type="molecule type" value="Genomic_DNA"/>
</dbReference>
<dbReference type="eggNOG" id="COG0452">
    <property type="taxonomic scope" value="Bacteria"/>
</dbReference>
<feature type="binding site" evidence="3">
    <location>
        <position position="287"/>
    </location>
    <ligand>
        <name>CTP</name>
        <dbReference type="ChEBI" id="CHEBI:37563"/>
    </ligand>
</feature>
<dbReference type="UniPathway" id="UPA00241">
    <property type="reaction ID" value="UER00353"/>
</dbReference>
<dbReference type="NCBIfam" id="TIGR00521">
    <property type="entry name" value="coaBC_dfp"/>
    <property type="match status" value="1"/>
</dbReference>
<keyword evidence="2 3" id="KW-0456">Lyase</keyword>
<dbReference type="SUPFAM" id="SSF102645">
    <property type="entry name" value="CoaB-like"/>
    <property type="match status" value="1"/>
</dbReference>
<keyword evidence="3" id="KW-0460">Magnesium</keyword>
<dbReference type="PANTHER" id="PTHR14359">
    <property type="entry name" value="HOMO-OLIGOMERIC FLAVIN CONTAINING CYS DECARBOXYLASE FAMILY"/>
    <property type="match status" value="1"/>
</dbReference>
<evidence type="ECO:0000313" key="7">
    <source>
        <dbReference type="EMBL" id="EHN59673.1"/>
    </source>
</evidence>
<dbReference type="Gene3D" id="3.40.50.1950">
    <property type="entry name" value="Flavin prenyltransferase-like"/>
    <property type="match status" value="1"/>
</dbReference>
<protein>
    <recommendedName>
        <fullName evidence="3">Coenzyme A biosynthesis bifunctional protein CoaBC</fullName>
    </recommendedName>
    <alternativeName>
        <fullName evidence="3">DNA/pantothenate metabolism flavoprotein</fullName>
    </alternativeName>
    <alternativeName>
        <fullName evidence="3">Phosphopantothenoylcysteine synthetase/decarboxylase</fullName>
        <shortName evidence="3">PPCS-PPCDC</shortName>
    </alternativeName>
    <domain>
        <recommendedName>
            <fullName evidence="3">Phosphopantothenoylcysteine decarboxylase</fullName>
            <shortName evidence="3">PPC decarboxylase</shortName>
            <shortName evidence="3">PPC-DC</shortName>
            <ecNumber evidence="3">4.1.1.36</ecNumber>
        </recommendedName>
        <alternativeName>
            <fullName evidence="3">CoaC</fullName>
        </alternativeName>
    </domain>
    <domain>
        <recommendedName>
            <fullName evidence="3">Phosphopantothenate--cysteine ligase</fullName>
            <ecNumber evidence="3">6.3.2.5</ecNumber>
        </recommendedName>
        <alternativeName>
            <fullName evidence="3">CoaB</fullName>
        </alternativeName>
        <alternativeName>
            <fullName evidence="3">Phosphopantothenoylcysteine synthetase</fullName>
            <shortName evidence="3">PPC synthetase</shortName>
            <shortName evidence="3">PPC-S</shortName>
        </alternativeName>
    </domain>
</protein>
<evidence type="ECO:0000256" key="2">
    <source>
        <dbReference type="ARBA" id="ARBA00023239"/>
    </source>
</evidence>
<dbReference type="PATRIC" id="fig|1045004.4.peg.1567"/>
<feature type="region of interest" description="Phosphopantothenate--cysteine ligase" evidence="3">
    <location>
        <begin position="190"/>
        <end position="398"/>
    </location>
</feature>
<dbReference type="GO" id="GO:0071513">
    <property type="term" value="C:phosphopantothenoylcysteine decarboxylase complex"/>
    <property type="evidence" value="ECO:0007669"/>
    <property type="project" value="TreeGrafter"/>
</dbReference>
<dbReference type="Pfam" id="PF02441">
    <property type="entry name" value="Flavoprotein"/>
    <property type="match status" value="1"/>
</dbReference>
<feature type="binding site" evidence="3">
    <location>
        <position position="337"/>
    </location>
    <ligand>
        <name>CTP</name>
        <dbReference type="ChEBI" id="CHEBI:37563"/>
    </ligand>
</feature>
<keyword evidence="3" id="KW-0511">Multifunctional enzyme</keyword>
<evidence type="ECO:0000256" key="4">
    <source>
        <dbReference type="RuleBase" id="RU364078"/>
    </source>
</evidence>
<keyword evidence="8" id="KW-1185">Reference proteome</keyword>
<comment type="caution">
    <text evidence="3">Lacks conserved residue(s) required for the propagation of feature annotation.</text>
</comment>
<dbReference type="InterPro" id="IPR035929">
    <property type="entry name" value="CoaB-like_sf"/>
</dbReference>